<feature type="region of interest" description="Disordered" evidence="1">
    <location>
        <begin position="1"/>
        <end position="26"/>
    </location>
</feature>
<dbReference type="EMBL" id="JACIJP010000001">
    <property type="protein sequence ID" value="MBB6123330.1"/>
    <property type="molecule type" value="Genomic_DNA"/>
</dbReference>
<protein>
    <recommendedName>
        <fullName evidence="4">DUF3168 domain-containing protein</fullName>
    </recommendedName>
</protein>
<comment type="caution">
    <text evidence="2">The sequence shown here is derived from an EMBL/GenBank/DDBJ whole genome shotgun (WGS) entry which is preliminary data.</text>
</comment>
<keyword evidence="3" id="KW-1185">Reference proteome</keyword>
<name>A0A841IYD9_9SPHN</name>
<evidence type="ECO:0000313" key="3">
    <source>
        <dbReference type="Proteomes" id="UP000552700"/>
    </source>
</evidence>
<gene>
    <name evidence="2" type="ORF">FHS92_001037</name>
</gene>
<dbReference type="InterPro" id="IPR053745">
    <property type="entry name" value="Viral_Tail_Comp_sf"/>
</dbReference>
<evidence type="ECO:0000313" key="2">
    <source>
        <dbReference type="EMBL" id="MBB6123330.1"/>
    </source>
</evidence>
<dbReference type="Gene3D" id="3.30.2000.30">
    <property type="match status" value="1"/>
</dbReference>
<evidence type="ECO:0008006" key="4">
    <source>
        <dbReference type="Google" id="ProtNLM"/>
    </source>
</evidence>
<organism evidence="2 3">
    <name type="scientific">Sphingobium subterraneum</name>
    <dbReference type="NCBI Taxonomy" id="627688"/>
    <lineage>
        <taxon>Bacteria</taxon>
        <taxon>Pseudomonadati</taxon>
        <taxon>Pseudomonadota</taxon>
        <taxon>Alphaproteobacteria</taxon>
        <taxon>Sphingomonadales</taxon>
        <taxon>Sphingomonadaceae</taxon>
        <taxon>Sphingobium</taxon>
    </lineage>
</organism>
<accession>A0A841IYD9</accession>
<sequence>MTAFPQSRRAAPGYSGSITVPRVKPRPHVVPETAATREVSPPQSGVTRRDPLGRLISQLVQLAGPDAYMAESTSRPWASATFVGAQHVLTLCIGSAENSHEHTLEQVADRFAHALPEADFRIPGHIVADIVIDERRRMDERSPASVQFRITALTIEDW</sequence>
<reference evidence="2 3" key="1">
    <citation type="submission" date="2020-08" db="EMBL/GenBank/DDBJ databases">
        <title>Genomic Encyclopedia of Type Strains, Phase IV (KMG-IV): sequencing the most valuable type-strain genomes for metagenomic binning, comparative biology and taxonomic classification.</title>
        <authorList>
            <person name="Goeker M."/>
        </authorList>
    </citation>
    <scope>NUCLEOTIDE SEQUENCE [LARGE SCALE GENOMIC DNA]</scope>
    <source>
        <strain evidence="2 3">DSM 102255</strain>
    </source>
</reference>
<dbReference type="RefSeq" id="WP_184078156.1">
    <property type="nucleotide sequence ID" value="NZ_JACIJP010000001.1"/>
</dbReference>
<dbReference type="AlphaFoldDB" id="A0A841IYD9"/>
<proteinExistence type="predicted"/>
<dbReference type="Proteomes" id="UP000552700">
    <property type="component" value="Unassembled WGS sequence"/>
</dbReference>
<evidence type="ECO:0000256" key="1">
    <source>
        <dbReference type="SAM" id="MobiDB-lite"/>
    </source>
</evidence>